<name>A0A5J5DU88_9BIFI</name>
<keyword evidence="2" id="KW-0812">Transmembrane</keyword>
<evidence type="ECO:0000313" key="7">
    <source>
        <dbReference type="Proteomes" id="UP000374630"/>
    </source>
</evidence>
<gene>
    <name evidence="5" type="ORF">EM848_05860</name>
    <name evidence="4" type="ORF">EMO90_07770</name>
</gene>
<evidence type="ECO:0000259" key="3">
    <source>
        <dbReference type="SMART" id="SM00900"/>
    </source>
</evidence>
<dbReference type="RefSeq" id="WP_150353994.1">
    <property type="nucleotide sequence ID" value="NZ_RZNZ01000010.1"/>
</dbReference>
<dbReference type="EMBL" id="RZOA01000009">
    <property type="protein sequence ID" value="KAA8823461.1"/>
    <property type="molecule type" value="Genomic_DNA"/>
</dbReference>
<dbReference type="Pfam" id="PF04205">
    <property type="entry name" value="FMN_bind"/>
    <property type="match status" value="1"/>
</dbReference>
<feature type="domain" description="FMN-binding" evidence="3">
    <location>
        <begin position="101"/>
        <end position="178"/>
    </location>
</feature>
<accession>A0A5J5DU88</accession>
<feature type="compositionally biased region" description="Low complexity" evidence="1">
    <location>
        <begin position="54"/>
        <end position="87"/>
    </location>
</feature>
<dbReference type="InterPro" id="IPR007329">
    <property type="entry name" value="FMN-bd"/>
</dbReference>
<dbReference type="GO" id="GO:0016020">
    <property type="term" value="C:membrane"/>
    <property type="evidence" value="ECO:0007669"/>
    <property type="project" value="InterPro"/>
</dbReference>
<keyword evidence="2" id="KW-1133">Transmembrane helix</keyword>
<evidence type="ECO:0000313" key="6">
    <source>
        <dbReference type="Proteomes" id="UP000345527"/>
    </source>
</evidence>
<dbReference type="AlphaFoldDB" id="A0A5J5DU88"/>
<evidence type="ECO:0000313" key="5">
    <source>
        <dbReference type="EMBL" id="KAA8823461.1"/>
    </source>
</evidence>
<sequence>MNATTTKTLIAVIAGLAVIGDAFLLFVKPQLSGANGASAGTQSGASGAIGGSSSGTAASGPTSSSGASADSSGASTDSSASSAGSTTMQDGTYTSVATPNEYGEVQLQVTVAGGRITDIAAIAYPNHTSRSQGISAQAIPQLIDRAISAQSSGIQYVSGATETSTAFANSLQDAINQSLNAAK</sequence>
<protein>
    <submittedName>
        <fullName evidence="5">FMN-binding protein</fullName>
    </submittedName>
</protein>
<dbReference type="SMART" id="SM00900">
    <property type="entry name" value="FMN_bind"/>
    <property type="match status" value="1"/>
</dbReference>
<dbReference type="OrthoDB" id="8099475at2"/>
<organism evidence="5 6">
    <name type="scientific">Bifidobacterium vespertilionis</name>
    <dbReference type="NCBI Taxonomy" id="2562524"/>
    <lineage>
        <taxon>Bacteria</taxon>
        <taxon>Bacillati</taxon>
        <taxon>Actinomycetota</taxon>
        <taxon>Actinomycetes</taxon>
        <taxon>Bifidobacteriales</taxon>
        <taxon>Bifidobacteriaceae</taxon>
        <taxon>Bifidobacterium</taxon>
    </lineage>
</organism>
<dbReference type="Proteomes" id="UP000345527">
    <property type="component" value="Unassembled WGS sequence"/>
</dbReference>
<keyword evidence="7" id="KW-1185">Reference proteome</keyword>
<comment type="caution">
    <text evidence="5">The sequence shown here is derived from an EMBL/GenBank/DDBJ whole genome shotgun (WGS) entry which is preliminary data.</text>
</comment>
<evidence type="ECO:0000256" key="1">
    <source>
        <dbReference type="SAM" id="MobiDB-lite"/>
    </source>
</evidence>
<evidence type="ECO:0000256" key="2">
    <source>
        <dbReference type="SAM" id="Phobius"/>
    </source>
</evidence>
<keyword evidence="2" id="KW-0472">Membrane</keyword>
<feature type="compositionally biased region" description="Low complexity" evidence="1">
    <location>
        <begin position="36"/>
        <end position="46"/>
    </location>
</feature>
<evidence type="ECO:0000313" key="4">
    <source>
        <dbReference type="EMBL" id="KAA8819531.1"/>
    </source>
</evidence>
<proteinExistence type="predicted"/>
<dbReference type="Proteomes" id="UP000374630">
    <property type="component" value="Unassembled WGS sequence"/>
</dbReference>
<dbReference type="Gene3D" id="3.90.1010.20">
    <property type="match status" value="1"/>
</dbReference>
<feature type="region of interest" description="Disordered" evidence="1">
    <location>
        <begin position="36"/>
        <end position="95"/>
    </location>
</feature>
<reference evidence="6 7" key="1">
    <citation type="journal article" date="2019" name="Syst. Appl. Microbiol.">
        <title>Characterization of Bifidobacterium species in feaces of the Egyptian fruit bat: Description of B. vespertilionis sp. nov. and B. rousetti sp. nov.</title>
        <authorList>
            <person name="Modesto M."/>
            <person name="Satti M."/>
            <person name="Watanabe K."/>
            <person name="Puglisi E."/>
            <person name="Morelli L."/>
            <person name="Huang C.-H."/>
            <person name="Liou J.-S."/>
            <person name="Miyashita M."/>
            <person name="Tamura T."/>
            <person name="Saito S."/>
            <person name="Mori K."/>
            <person name="Huang L."/>
            <person name="Sciavilla P."/>
            <person name="Sandri C."/>
            <person name="Spiezio C."/>
            <person name="Vitali F."/>
            <person name="Cavalieri D."/>
            <person name="Perpetuini G."/>
            <person name="Tofalo R."/>
            <person name="Bonetti A."/>
            <person name="Arita M."/>
            <person name="Mattarelli P."/>
        </authorList>
    </citation>
    <scope>NUCLEOTIDE SEQUENCE [LARGE SCALE GENOMIC DNA]</scope>
    <source>
        <strain evidence="4 7">RST16</strain>
        <strain evidence="5 6">RST8</strain>
    </source>
</reference>
<feature type="transmembrane region" description="Helical" evidence="2">
    <location>
        <begin position="6"/>
        <end position="27"/>
    </location>
</feature>
<dbReference type="GO" id="GO:0010181">
    <property type="term" value="F:FMN binding"/>
    <property type="evidence" value="ECO:0007669"/>
    <property type="project" value="InterPro"/>
</dbReference>
<dbReference type="EMBL" id="RZNZ01000010">
    <property type="protein sequence ID" value="KAA8819531.1"/>
    <property type="molecule type" value="Genomic_DNA"/>
</dbReference>